<keyword evidence="1 4" id="KW-0479">Metal-binding</keyword>
<dbReference type="Pfam" id="PF00072">
    <property type="entry name" value="Response_reg"/>
    <property type="match status" value="1"/>
</dbReference>
<keyword evidence="5" id="KW-0175">Coiled coil</keyword>
<dbReference type="InterPro" id="IPR036971">
    <property type="entry name" value="PDEase_catalytic_dom_sf"/>
</dbReference>
<evidence type="ECO:0000256" key="3">
    <source>
        <dbReference type="PROSITE-ProRule" id="PRU00169"/>
    </source>
</evidence>
<dbReference type="InterPro" id="IPR002073">
    <property type="entry name" value="PDEase_catalytic_dom"/>
</dbReference>
<protein>
    <recommendedName>
        <fullName evidence="4">Phosphodiesterase</fullName>
        <ecNumber evidence="4">3.1.4.-</ecNumber>
    </recommendedName>
</protein>
<evidence type="ECO:0000256" key="4">
    <source>
        <dbReference type="RuleBase" id="RU363067"/>
    </source>
</evidence>
<dbReference type="eggNOG" id="KOG3689">
    <property type="taxonomic scope" value="Eukaryota"/>
</dbReference>
<organism evidence="9 10">
    <name type="scientific">Allomyces macrogynus (strain ATCC 38327)</name>
    <name type="common">Allomyces javanicus var. macrogynus</name>
    <dbReference type="NCBI Taxonomy" id="578462"/>
    <lineage>
        <taxon>Eukaryota</taxon>
        <taxon>Fungi</taxon>
        <taxon>Fungi incertae sedis</taxon>
        <taxon>Blastocladiomycota</taxon>
        <taxon>Blastocladiomycetes</taxon>
        <taxon>Blastocladiales</taxon>
        <taxon>Blastocladiaceae</taxon>
        <taxon>Allomyces</taxon>
    </lineage>
</organism>
<feature type="compositionally biased region" description="Acidic residues" evidence="6">
    <location>
        <begin position="627"/>
        <end position="644"/>
    </location>
</feature>
<dbReference type="GO" id="GO:0000160">
    <property type="term" value="P:phosphorelay signal transduction system"/>
    <property type="evidence" value="ECO:0007669"/>
    <property type="project" value="InterPro"/>
</dbReference>
<comment type="similarity">
    <text evidence="4">Belongs to the cyclic nucleotide phosphodiesterase family.</text>
</comment>
<feature type="compositionally biased region" description="Low complexity" evidence="6">
    <location>
        <begin position="229"/>
        <end position="239"/>
    </location>
</feature>
<dbReference type="SUPFAM" id="SSF52172">
    <property type="entry name" value="CheY-like"/>
    <property type="match status" value="1"/>
</dbReference>
<dbReference type="InterPro" id="IPR023174">
    <property type="entry name" value="PDEase_CS"/>
</dbReference>
<gene>
    <name evidence="9" type="ORF">AMAG_14645</name>
</gene>
<feature type="compositionally biased region" description="Low complexity" evidence="6">
    <location>
        <begin position="203"/>
        <end position="218"/>
    </location>
</feature>
<dbReference type="GO" id="GO:0004114">
    <property type="term" value="F:3',5'-cyclic-nucleotide phosphodiesterase activity"/>
    <property type="evidence" value="ECO:0007669"/>
    <property type="project" value="InterPro"/>
</dbReference>
<evidence type="ECO:0000256" key="1">
    <source>
        <dbReference type="ARBA" id="ARBA00022723"/>
    </source>
</evidence>
<dbReference type="OrthoDB" id="546632at2759"/>
<sequence>MASTSGTDLLKAVRSEPSLRHLPVIMLATADEMELAYACLRAGADDYMVKPVKPDAVRGVWRAVWRKRKEKTVWQLLDEERTRRESLETTIESLQDQVAAAVETPLSLITKTVTNLLVGNDAASLPPNAKAQLASVLTTLTASNLYRPALERAIRSSDLDAQARSWLAVEVLRDTPEYHAAVYGAPGSPAPAPSASPVLSARRARRGSTGAAHAAARAAARRHRRDSVDSTVSSAASDVPLDAAPPGTMDEQWLLAAAAEAQAPMHAATPTLPPVVPDATHLPLLNSWNFDPWSYAHHELLVFLVDMFADLGLLEVLKVEPARFLEFLVAVEKGYADNPYHNFRHAFDVTQAAYLFLRTCCVKDDGEAAAQAVECDEDMTVATGALPQQAAAARPTRAALLFTPLEQAAFLLACVCHDLHHDGKTNSYHIQAASALALLYNDQSPLENHHAHEAFVLLRKFDLLASLTRAEHAEVRKLIIRCILATDLAKHVDVMAKYNEIQPVDWNDAEHRARTLEMIIKCADVSNVVRPLHLARGWSDCIQAEMWAQGDLERSKGWTVSGFSDRTRPQAARMGLTFAEYMVAPLFRTMGAGVPRMARYLETIAVTRDYWAGLADAEAQAAAAAAEETDVTDVEEEEEDEEDGATTPGPTSVSIPVPATPTGAPCAAVLSASPPPLPIVPPPAPPVMMRTTRAPSAASFMSESTEYSRRVSDVSSAPSRRGSAWQLGEPLPMPMPMPPEVNGACVTPLVGVPVPPVPVKHLATPARVGGSGAAAAGAVGRE</sequence>
<dbReference type="InterPro" id="IPR003607">
    <property type="entry name" value="HD/PDEase_dom"/>
</dbReference>
<feature type="domain" description="Response regulatory" evidence="7">
    <location>
        <begin position="1"/>
        <end position="65"/>
    </location>
</feature>
<dbReference type="VEuPathDB" id="FungiDB:AMAG_14645"/>
<dbReference type="EC" id="3.1.4.-" evidence="4"/>
<dbReference type="InterPro" id="IPR001789">
    <property type="entry name" value="Sig_transdc_resp-reg_receiver"/>
</dbReference>
<dbReference type="STRING" id="578462.A0A0L0T761"/>
<dbReference type="Gene3D" id="1.10.1300.10">
    <property type="entry name" value="3'5'-cyclic nucleotide phosphodiesterase, catalytic domain"/>
    <property type="match status" value="1"/>
</dbReference>
<comment type="caution">
    <text evidence="3">Lacks conserved residue(s) required for the propagation of feature annotation.</text>
</comment>
<comment type="cofactor">
    <cofactor evidence="4">
        <name>a divalent metal cation</name>
        <dbReference type="ChEBI" id="CHEBI:60240"/>
    </cofactor>
    <text evidence="4">Binds 2 divalent metal cations per subunit. Site 1 may preferentially bind zinc ions, while site 2 has a preference for magnesium and/or manganese ions.</text>
</comment>
<dbReference type="SMART" id="SM00471">
    <property type="entry name" value="HDc"/>
    <property type="match status" value="1"/>
</dbReference>
<dbReference type="Proteomes" id="UP000054350">
    <property type="component" value="Unassembled WGS sequence"/>
</dbReference>
<evidence type="ECO:0000259" key="8">
    <source>
        <dbReference type="PROSITE" id="PS51845"/>
    </source>
</evidence>
<evidence type="ECO:0000313" key="9">
    <source>
        <dbReference type="EMBL" id="KNE70521.1"/>
    </source>
</evidence>
<dbReference type="PROSITE" id="PS50110">
    <property type="entry name" value="RESPONSE_REGULATORY"/>
    <property type="match status" value="1"/>
</dbReference>
<dbReference type="PROSITE" id="PS51845">
    <property type="entry name" value="PDEASE_I_2"/>
    <property type="match status" value="1"/>
</dbReference>
<name>A0A0L0T761_ALLM3</name>
<dbReference type="InterPro" id="IPR011006">
    <property type="entry name" value="CheY-like_superfamily"/>
</dbReference>
<feature type="domain" description="PDEase" evidence="8">
    <location>
        <begin position="268"/>
        <end position="618"/>
    </location>
</feature>
<keyword evidence="10" id="KW-1185">Reference proteome</keyword>
<dbReference type="Gene3D" id="3.40.50.2300">
    <property type="match status" value="1"/>
</dbReference>
<feature type="region of interest" description="Disordered" evidence="6">
    <location>
        <begin position="621"/>
        <end position="657"/>
    </location>
</feature>
<evidence type="ECO:0000259" key="7">
    <source>
        <dbReference type="PROSITE" id="PS50110"/>
    </source>
</evidence>
<evidence type="ECO:0000256" key="2">
    <source>
        <dbReference type="ARBA" id="ARBA00022801"/>
    </source>
</evidence>
<reference evidence="9 10" key="1">
    <citation type="submission" date="2009-11" db="EMBL/GenBank/DDBJ databases">
        <title>Annotation of Allomyces macrogynus ATCC 38327.</title>
        <authorList>
            <consortium name="The Broad Institute Genome Sequencing Platform"/>
            <person name="Russ C."/>
            <person name="Cuomo C."/>
            <person name="Burger G."/>
            <person name="Gray M.W."/>
            <person name="Holland P.W.H."/>
            <person name="King N."/>
            <person name="Lang F.B.F."/>
            <person name="Roger A.J."/>
            <person name="Ruiz-Trillo I."/>
            <person name="Young S.K."/>
            <person name="Zeng Q."/>
            <person name="Gargeya S."/>
            <person name="Fitzgerald M."/>
            <person name="Haas B."/>
            <person name="Abouelleil A."/>
            <person name="Alvarado L."/>
            <person name="Arachchi H.M."/>
            <person name="Berlin A."/>
            <person name="Chapman S.B."/>
            <person name="Gearin G."/>
            <person name="Goldberg J."/>
            <person name="Griggs A."/>
            <person name="Gujja S."/>
            <person name="Hansen M."/>
            <person name="Heiman D."/>
            <person name="Howarth C."/>
            <person name="Larimer J."/>
            <person name="Lui A."/>
            <person name="MacDonald P.J.P."/>
            <person name="McCowen C."/>
            <person name="Montmayeur A."/>
            <person name="Murphy C."/>
            <person name="Neiman D."/>
            <person name="Pearson M."/>
            <person name="Priest M."/>
            <person name="Roberts A."/>
            <person name="Saif S."/>
            <person name="Shea T."/>
            <person name="Sisk P."/>
            <person name="Stolte C."/>
            <person name="Sykes S."/>
            <person name="Wortman J."/>
            <person name="Nusbaum C."/>
            <person name="Birren B."/>
        </authorList>
    </citation>
    <scope>NUCLEOTIDE SEQUENCE [LARGE SCALE GENOMIC DNA]</scope>
    <source>
        <strain evidence="9 10">ATCC 38327</strain>
    </source>
</reference>
<dbReference type="EMBL" id="GG745366">
    <property type="protein sequence ID" value="KNE70521.1"/>
    <property type="molecule type" value="Genomic_DNA"/>
</dbReference>
<accession>A0A0L0T761</accession>
<keyword evidence="2 4" id="KW-0378">Hydrolase</keyword>
<dbReference type="PANTHER" id="PTHR11347">
    <property type="entry name" value="CYCLIC NUCLEOTIDE PHOSPHODIESTERASE"/>
    <property type="match status" value="1"/>
</dbReference>
<feature type="region of interest" description="Disordered" evidence="6">
    <location>
        <begin position="203"/>
        <end position="243"/>
    </location>
</feature>
<dbReference type="CDD" id="cd00077">
    <property type="entry name" value="HDc"/>
    <property type="match status" value="1"/>
</dbReference>
<dbReference type="GO" id="GO:0046872">
    <property type="term" value="F:metal ion binding"/>
    <property type="evidence" value="ECO:0007669"/>
    <property type="project" value="UniProtKB-KW"/>
</dbReference>
<dbReference type="AlphaFoldDB" id="A0A0L0T761"/>
<reference evidence="10" key="2">
    <citation type="submission" date="2009-11" db="EMBL/GenBank/DDBJ databases">
        <title>The Genome Sequence of Allomyces macrogynus strain ATCC 38327.</title>
        <authorList>
            <consortium name="The Broad Institute Genome Sequencing Platform"/>
            <person name="Russ C."/>
            <person name="Cuomo C."/>
            <person name="Shea T."/>
            <person name="Young S.K."/>
            <person name="Zeng Q."/>
            <person name="Koehrsen M."/>
            <person name="Haas B."/>
            <person name="Borodovsky M."/>
            <person name="Guigo R."/>
            <person name="Alvarado L."/>
            <person name="Berlin A."/>
            <person name="Borenstein D."/>
            <person name="Chen Z."/>
            <person name="Engels R."/>
            <person name="Freedman E."/>
            <person name="Gellesch M."/>
            <person name="Goldberg J."/>
            <person name="Griggs A."/>
            <person name="Gujja S."/>
            <person name="Heiman D."/>
            <person name="Hepburn T."/>
            <person name="Howarth C."/>
            <person name="Jen D."/>
            <person name="Larson L."/>
            <person name="Lewis B."/>
            <person name="Mehta T."/>
            <person name="Park D."/>
            <person name="Pearson M."/>
            <person name="Roberts A."/>
            <person name="Saif S."/>
            <person name="Shenoy N."/>
            <person name="Sisk P."/>
            <person name="Stolte C."/>
            <person name="Sykes S."/>
            <person name="Walk T."/>
            <person name="White J."/>
            <person name="Yandava C."/>
            <person name="Burger G."/>
            <person name="Gray M.W."/>
            <person name="Holland P.W.H."/>
            <person name="King N."/>
            <person name="Lang F.B.F."/>
            <person name="Roger A.J."/>
            <person name="Ruiz-Trillo I."/>
            <person name="Lander E."/>
            <person name="Nusbaum C."/>
        </authorList>
    </citation>
    <scope>NUCLEOTIDE SEQUENCE [LARGE SCALE GENOMIC DNA]</scope>
    <source>
        <strain evidence="10">ATCC 38327</strain>
    </source>
</reference>
<evidence type="ECO:0000313" key="10">
    <source>
        <dbReference type="Proteomes" id="UP000054350"/>
    </source>
</evidence>
<dbReference type="eggNOG" id="KOG1601">
    <property type="taxonomic scope" value="Eukaryota"/>
</dbReference>
<evidence type="ECO:0000256" key="5">
    <source>
        <dbReference type="SAM" id="Coils"/>
    </source>
</evidence>
<dbReference type="Pfam" id="PF00233">
    <property type="entry name" value="PDEase_I"/>
    <property type="match status" value="1"/>
</dbReference>
<dbReference type="PROSITE" id="PS00126">
    <property type="entry name" value="PDEASE_I_1"/>
    <property type="match status" value="1"/>
</dbReference>
<dbReference type="SMR" id="A0A0L0T761"/>
<dbReference type="SUPFAM" id="SSF109604">
    <property type="entry name" value="HD-domain/PDEase-like"/>
    <property type="match status" value="1"/>
</dbReference>
<feature type="coiled-coil region" evidence="5">
    <location>
        <begin position="77"/>
        <end position="104"/>
    </location>
</feature>
<proteinExistence type="inferred from homology"/>
<evidence type="ECO:0000256" key="6">
    <source>
        <dbReference type="SAM" id="MobiDB-lite"/>
    </source>
</evidence>